<proteinExistence type="predicted"/>
<dbReference type="Proteomes" id="UP000033140">
    <property type="component" value="Unassembled WGS sequence"/>
</dbReference>
<sequence>MSPVTCHTKNVNSMPKKTLPYYLPRLLLTILMSNYQTRAQRSNQHADMRESFEFAGTFTCQINRRVHLVPNCGKLRNEESSNAVVTDATEVPLPAAALLAAAKPTSDSISLKSSRIKLLQ</sequence>
<keyword evidence="2" id="KW-1185">Reference proteome</keyword>
<protein>
    <submittedName>
        <fullName evidence="1">Uncharacterized protein</fullName>
    </submittedName>
</protein>
<organism evidence="1 2">
    <name type="scientific">Saitoella complicata (strain BCRC 22490 / CBS 7301 / JCM 7358 / NBRC 10748 / NRRL Y-17804)</name>
    <dbReference type="NCBI Taxonomy" id="698492"/>
    <lineage>
        <taxon>Eukaryota</taxon>
        <taxon>Fungi</taxon>
        <taxon>Dikarya</taxon>
        <taxon>Ascomycota</taxon>
        <taxon>Taphrinomycotina</taxon>
        <taxon>Taphrinomycotina incertae sedis</taxon>
        <taxon>Saitoella</taxon>
    </lineage>
</organism>
<reference evidence="1 2" key="2">
    <citation type="journal article" date="2014" name="J. Gen. Appl. Microbiol.">
        <title>The early diverging ascomycetous budding yeast Saitoella complicata has three histone deacetylases belonging to the Clr6, Hos2, and Rpd3 lineages.</title>
        <authorList>
            <person name="Nishida H."/>
            <person name="Matsumoto T."/>
            <person name="Kondo S."/>
            <person name="Hamamoto M."/>
            <person name="Yoshikawa H."/>
        </authorList>
    </citation>
    <scope>NUCLEOTIDE SEQUENCE [LARGE SCALE GENOMIC DNA]</scope>
    <source>
        <strain evidence="1 2">NRRL Y-17804</strain>
    </source>
</reference>
<accession>A0A0E9NLI7</accession>
<evidence type="ECO:0000313" key="1">
    <source>
        <dbReference type="EMBL" id="GAO50747.1"/>
    </source>
</evidence>
<reference evidence="1 2" key="3">
    <citation type="journal article" date="2015" name="Genome Announc.">
        <title>Draft Genome Sequence of the Archiascomycetous Yeast Saitoella complicata.</title>
        <authorList>
            <person name="Yamauchi K."/>
            <person name="Kondo S."/>
            <person name="Hamamoto M."/>
            <person name="Takahashi Y."/>
            <person name="Ogura Y."/>
            <person name="Hayashi T."/>
            <person name="Nishida H."/>
        </authorList>
    </citation>
    <scope>NUCLEOTIDE SEQUENCE [LARGE SCALE GENOMIC DNA]</scope>
    <source>
        <strain evidence="1 2">NRRL Y-17804</strain>
    </source>
</reference>
<dbReference type="AlphaFoldDB" id="A0A0E9NLI7"/>
<gene>
    <name evidence="1" type="ORF">G7K_4868-t1</name>
</gene>
<name>A0A0E9NLI7_SAICN</name>
<dbReference type="EMBL" id="BACD03000036">
    <property type="protein sequence ID" value="GAO50747.1"/>
    <property type="molecule type" value="Genomic_DNA"/>
</dbReference>
<comment type="caution">
    <text evidence="1">The sequence shown here is derived from an EMBL/GenBank/DDBJ whole genome shotgun (WGS) entry which is preliminary data.</text>
</comment>
<reference evidence="1 2" key="1">
    <citation type="journal article" date="2011" name="J. Gen. Appl. Microbiol.">
        <title>Draft genome sequencing of the enigmatic yeast Saitoella complicata.</title>
        <authorList>
            <person name="Nishida H."/>
            <person name="Hamamoto M."/>
            <person name="Sugiyama J."/>
        </authorList>
    </citation>
    <scope>NUCLEOTIDE SEQUENCE [LARGE SCALE GENOMIC DNA]</scope>
    <source>
        <strain evidence="1 2">NRRL Y-17804</strain>
    </source>
</reference>
<evidence type="ECO:0000313" key="2">
    <source>
        <dbReference type="Proteomes" id="UP000033140"/>
    </source>
</evidence>